<dbReference type="Pfam" id="PF03061">
    <property type="entry name" value="4HBT"/>
    <property type="match status" value="1"/>
</dbReference>
<dbReference type="GO" id="GO:0047617">
    <property type="term" value="F:fatty acyl-CoA hydrolase activity"/>
    <property type="evidence" value="ECO:0007669"/>
    <property type="project" value="InterPro"/>
</dbReference>
<dbReference type="PANTHER" id="PTHR21660:SF1">
    <property type="entry name" value="ACYL-COENZYME A THIOESTERASE 13"/>
    <property type="match status" value="1"/>
</dbReference>
<comment type="similarity">
    <text evidence="1">Belongs to the thioesterase PaaI family.</text>
</comment>
<protein>
    <submittedName>
        <fullName evidence="4">Putative paai thioester</fullName>
    </submittedName>
</protein>
<dbReference type="InterPro" id="IPR039298">
    <property type="entry name" value="ACOT13"/>
</dbReference>
<dbReference type="NCBIfam" id="TIGR00369">
    <property type="entry name" value="unchar_dom_1"/>
    <property type="match status" value="1"/>
</dbReference>
<accession>A0A6M2CXB9</accession>
<dbReference type="InterPro" id="IPR003736">
    <property type="entry name" value="PAAI_dom"/>
</dbReference>
<dbReference type="InterPro" id="IPR006683">
    <property type="entry name" value="Thioestr_dom"/>
</dbReference>
<reference evidence="4" key="1">
    <citation type="submission" date="2019-09" db="EMBL/GenBank/DDBJ databases">
        <title>Organ-specific transcriptomic study of the physiology of the cattle tick, Rhipicephalus microplus.</title>
        <authorList>
            <person name="Tirloni L."/>
            <person name="Braz G."/>
            <person name="Gandara A.C.P."/>
            <person name="Sabadin G.A."/>
            <person name="da Silva R.M."/>
            <person name="Guizzo M.G."/>
            <person name="Machado J.A."/>
            <person name="Costa E.P."/>
            <person name="Gomes H.F."/>
            <person name="Moraes J."/>
            <person name="Mota M.B.S."/>
            <person name="Mesquita R.D."/>
            <person name="Alvarenga P.H."/>
            <person name="Alves F."/>
            <person name="Seixas A."/>
            <person name="da Fonseca R.N."/>
            <person name="Fogaca A."/>
            <person name="Logullo C."/>
            <person name="Tanaka A."/>
            <person name="Daffre S."/>
            <person name="Termignoni C."/>
            <person name="Vaz I.S.Jr."/>
            <person name="Oliveira P.L."/>
            <person name="Ribeiro J.M."/>
        </authorList>
    </citation>
    <scope>NUCLEOTIDE SEQUENCE</scope>
    <source>
        <strain evidence="4">Porto Alegre</strain>
    </source>
</reference>
<organism evidence="4">
    <name type="scientific">Rhipicephalus microplus</name>
    <name type="common">Cattle tick</name>
    <name type="synonym">Boophilus microplus</name>
    <dbReference type="NCBI Taxonomy" id="6941"/>
    <lineage>
        <taxon>Eukaryota</taxon>
        <taxon>Metazoa</taxon>
        <taxon>Ecdysozoa</taxon>
        <taxon>Arthropoda</taxon>
        <taxon>Chelicerata</taxon>
        <taxon>Arachnida</taxon>
        <taxon>Acari</taxon>
        <taxon>Parasitiformes</taxon>
        <taxon>Ixodida</taxon>
        <taxon>Ixodoidea</taxon>
        <taxon>Ixodidae</taxon>
        <taxon>Rhipicephalinae</taxon>
        <taxon>Rhipicephalus</taxon>
        <taxon>Boophilus</taxon>
    </lineage>
</organism>
<dbReference type="PANTHER" id="PTHR21660">
    <property type="entry name" value="THIOESTERASE SUPERFAMILY MEMBER-RELATED"/>
    <property type="match status" value="1"/>
</dbReference>
<dbReference type="InterPro" id="IPR029069">
    <property type="entry name" value="HotDog_dom_sf"/>
</dbReference>
<sequence>MRIPNHFVFLVQVKPASLTRDGEVVYELRLEKEHCDLHGNLHAGMAFALLDLYTWTTACTLYDQDTPFVSLNLKARFLAPAKLGDVILMDSRIVHAGRRVAYAELDILDKATKRLLVQGSHIFYNLSKPTHREG</sequence>
<evidence type="ECO:0000313" key="4">
    <source>
        <dbReference type="EMBL" id="NOV38266.1"/>
    </source>
</evidence>
<dbReference type="EMBL" id="GHWJ01005529">
    <property type="protein sequence ID" value="NOV38266.1"/>
    <property type="molecule type" value="Transcribed_RNA"/>
</dbReference>
<keyword evidence="2" id="KW-0378">Hydrolase</keyword>
<dbReference type="SUPFAM" id="SSF54637">
    <property type="entry name" value="Thioesterase/thiol ester dehydrase-isomerase"/>
    <property type="match status" value="1"/>
</dbReference>
<evidence type="ECO:0000256" key="2">
    <source>
        <dbReference type="ARBA" id="ARBA00022801"/>
    </source>
</evidence>
<feature type="domain" description="Thioesterase" evidence="3">
    <location>
        <begin position="38"/>
        <end position="110"/>
    </location>
</feature>
<dbReference type="AlphaFoldDB" id="A0A6M2CXB9"/>
<dbReference type="OrthoDB" id="46529at2759"/>
<name>A0A6M2CXB9_RHIMP</name>
<evidence type="ECO:0000259" key="3">
    <source>
        <dbReference type="Pfam" id="PF03061"/>
    </source>
</evidence>
<dbReference type="VEuPathDB" id="VectorBase:LOC119163267"/>
<proteinExistence type="inferred from homology"/>
<dbReference type="CDD" id="cd03443">
    <property type="entry name" value="PaaI_thioesterase"/>
    <property type="match status" value="1"/>
</dbReference>
<evidence type="ECO:0000256" key="1">
    <source>
        <dbReference type="ARBA" id="ARBA00008324"/>
    </source>
</evidence>
<dbReference type="Gene3D" id="3.10.129.10">
    <property type="entry name" value="Hotdog Thioesterase"/>
    <property type="match status" value="1"/>
</dbReference>